<evidence type="ECO:0000313" key="1">
    <source>
        <dbReference type="EMBL" id="QNQ11072.1"/>
    </source>
</evidence>
<keyword evidence="2" id="KW-1185">Reference proteome</keyword>
<dbReference type="InterPro" id="IPR005624">
    <property type="entry name" value="PduO/GlcC-like"/>
</dbReference>
<gene>
    <name evidence="1" type="ORF">H3Z74_07930</name>
</gene>
<dbReference type="AlphaFoldDB" id="A0A7H0LN19"/>
<dbReference type="PANTHER" id="PTHR34309">
    <property type="entry name" value="SLR1406 PROTEIN"/>
    <property type="match status" value="1"/>
</dbReference>
<organism evidence="1 2">
    <name type="scientific">Sphingomonas alpina</name>
    <dbReference type="NCBI Taxonomy" id="653931"/>
    <lineage>
        <taxon>Bacteria</taxon>
        <taxon>Pseudomonadati</taxon>
        <taxon>Pseudomonadota</taxon>
        <taxon>Alphaproteobacteria</taxon>
        <taxon>Sphingomonadales</taxon>
        <taxon>Sphingomonadaceae</taxon>
        <taxon>Sphingomonas</taxon>
    </lineage>
</organism>
<evidence type="ECO:0000313" key="2">
    <source>
        <dbReference type="Proteomes" id="UP000516148"/>
    </source>
</evidence>
<dbReference type="PANTHER" id="PTHR34309:SF1">
    <property type="entry name" value="PROTEIN GLCG"/>
    <property type="match status" value="1"/>
</dbReference>
<dbReference type="Pfam" id="PF03928">
    <property type="entry name" value="HbpS-like"/>
    <property type="match status" value="3"/>
</dbReference>
<dbReference type="Gene3D" id="3.30.450.150">
    <property type="entry name" value="Haem-degrading domain"/>
    <property type="match status" value="2"/>
</dbReference>
<dbReference type="InterPro" id="IPR052517">
    <property type="entry name" value="GlcG_carb_metab_protein"/>
</dbReference>
<dbReference type="Proteomes" id="UP000516148">
    <property type="component" value="Chromosome"/>
</dbReference>
<accession>A0A7H0LN19</accession>
<reference evidence="1 2" key="1">
    <citation type="submission" date="2020-09" db="EMBL/GenBank/DDBJ databases">
        <title>Sphingomonas sp., a new species isolated from pork steak.</title>
        <authorList>
            <person name="Heidler von Heilborn D."/>
        </authorList>
    </citation>
    <scope>NUCLEOTIDE SEQUENCE [LARGE SCALE GENOMIC DNA]</scope>
    <source>
        <strain evidence="2">S8-3T</strain>
    </source>
</reference>
<dbReference type="SUPFAM" id="SSF143744">
    <property type="entry name" value="GlcG-like"/>
    <property type="match status" value="3"/>
</dbReference>
<proteinExistence type="predicted"/>
<protein>
    <submittedName>
        <fullName evidence="1">Heme-binding protein</fullName>
    </submittedName>
</protein>
<dbReference type="KEGG" id="spap:H3Z74_07930"/>
<dbReference type="PROSITE" id="PS51257">
    <property type="entry name" value="PROKAR_LIPOPROTEIN"/>
    <property type="match status" value="1"/>
</dbReference>
<dbReference type="RefSeq" id="WP_187763358.1">
    <property type="nucleotide sequence ID" value="NZ_CP061038.1"/>
</dbReference>
<sequence>MRHGSALLAGISLLLASCGGGGSGSSGGGSPTPTPSPPPGNLYAVPAAEALSITDVQTIIARAAAEARARSLPAVITVVDRVGNVLAVFRMTGARATATTSAAPNGANIDAQNLIVPAEAGAIAKAVTGAYLSSSGNAFSTRTASQIIQPHFPPAPSTAGLESGPLFGVQFSQLPCSDLAARYVSGGGGALIGPKRSPLGLSADPGGFPLYKNGVVVGGIGVMADGVYGFDPDTLNVDNDPEEYIALAGTVGFEAPEGIRANHIFVDGTQLRFSDASYAGLTSSGTPSYAVTDPALGSLVAVRGYFGTPMPVILAGTAYGSEASGIRAATAAEFANRDAFILTDGSGANRFPVRAGTDGADLAQPLSAAETRAVLEEAFTIMSRARAQIRQPLDSRAQVTISLVDTRGAVLGVVRSPDAPIFGTDVSLQKARTAAFLSNSHAAIQLLGDPSADVRGSAGATRSFLNDPAALTGATAFTDRATGLLARPYFPDGEVGSPNGPLSRPIAQFNPFSTGLQSALILTNLGQHLAFVTGASPTDTPQRCSFIPDAAMGQNRLQNGLQIFPGSVPIYRGSVLVGAIGVSGDGIDQDDMIGFLGLDRGGARVGGIGNAPTAIRADTLVVPIGSGVRLRYVNCPFAPFLDTSAQNVCAGL</sequence>
<dbReference type="InterPro" id="IPR038084">
    <property type="entry name" value="PduO/GlcC-like_sf"/>
</dbReference>
<name>A0A7H0LN19_9SPHN</name>
<dbReference type="EMBL" id="CP061038">
    <property type="protein sequence ID" value="QNQ11072.1"/>
    <property type="molecule type" value="Genomic_DNA"/>
</dbReference>